<proteinExistence type="predicted"/>
<sequence length="70" mass="7689">MILSMVLVSSIKEMTLIWPPHAGKPTTRIAAVQIALHYLLDDGSEEAGLSLKTGLIFSQELVKVMEEHTV</sequence>
<dbReference type="EMBL" id="BARV01027131">
    <property type="protein sequence ID" value="GAI34050.1"/>
    <property type="molecule type" value="Genomic_DNA"/>
</dbReference>
<evidence type="ECO:0000313" key="1">
    <source>
        <dbReference type="EMBL" id="GAI34050.1"/>
    </source>
</evidence>
<name>X1P4V0_9ZZZZ</name>
<feature type="non-terminal residue" evidence="1">
    <location>
        <position position="70"/>
    </location>
</feature>
<comment type="caution">
    <text evidence="1">The sequence shown here is derived from an EMBL/GenBank/DDBJ whole genome shotgun (WGS) entry which is preliminary data.</text>
</comment>
<protein>
    <submittedName>
        <fullName evidence="1">Uncharacterized protein</fullName>
    </submittedName>
</protein>
<accession>X1P4V0</accession>
<gene>
    <name evidence="1" type="ORF">S06H3_43712</name>
</gene>
<dbReference type="AlphaFoldDB" id="X1P4V0"/>
<organism evidence="1">
    <name type="scientific">marine sediment metagenome</name>
    <dbReference type="NCBI Taxonomy" id="412755"/>
    <lineage>
        <taxon>unclassified sequences</taxon>
        <taxon>metagenomes</taxon>
        <taxon>ecological metagenomes</taxon>
    </lineage>
</organism>
<reference evidence="1" key="1">
    <citation type="journal article" date="2014" name="Front. Microbiol.">
        <title>High frequency of phylogenetically diverse reductive dehalogenase-homologous genes in deep subseafloor sedimentary metagenomes.</title>
        <authorList>
            <person name="Kawai M."/>
            <person name="Futagami T."/>
            <person name="Toyoda A."/>
            <person name="Takaki Y."/>
            <person name="Nishi S."/>
            <person name="Hori S."/>
            <person name="Arai W."/>
            <person name="Tsubouchi T."/>
            <person name="Morono Y."/>
            <person name="Uchiyama I."/>
            <person name="Ito T."/>
            <person name="Fujiyama A."/>
            <person name="Inagaki F."/>
            <person name="Takami H."/>
        </authorList>
    </citation>
    <scope>NUCLEOTIDE SEQUENCE</scope>
    <source>
        <strain evidence="1">Expedition CK06-06</strain>
    </source>
</reference>